<keyword evidence="3" id="KW-1185">Reference proteome</keyword>
<organism evidence="2 3">
    <name type="scientific">Formosa undariae</name>
    <dbReference type="NCBI Taxonomy" id="1325436"/>
    <lineage>
        <taxon>Bacteria</taxon>
        <taxon>Pseudomonadati</taxon>
        <taxon>Bacteroidota</taxon>
        <taxon>Flavobacteriia</taxon>
        <taxon>Flavobacteriales</taxon>
        <taxon>Flavobacteriaceae</taxon>
        <taxon>Formosa</taxon>
    </lineage>
</organism>
<evidence type="ECO:0000313" key="3">
    <source>
        <dbReference type="Proteomes" id="UP001589605"/>
    </source>
</evidence>
<dbReference type="EMBL" id="JBHMEZ010000001">
    <property type="protein sequence ID" value="MFB9051959.1"/>
    <property type="molecule type" value="Genomic_DNA"/>
</dbReference>
<feature type="transmembrane region" description="Helical" evidence="1">
    <location>
        <begin position="99"/>
        <end position="120"/>
    </location>
</feature>
<comment type="caution">
    <text evidence="2">The sequence shown here is derived from an EMBL/GenBank/DDBJ whole genome shotgun (WGS) entry which is preliminary data.</text>
</comment>
<dbReference type="Pfam" id="PF19665">
    <property type="entry name" value="DUF6168"/>
    <property type="match status" value="1"/>
</dbReference>
<keyword evidence="1" id="KW-0472">Membrane</keyword>
<keyword evidence="1" id="KW-1133">Transmembrane helix</keyword>
<reference evidence="2 3" key="1">
    <citation type="submission" date="2024-09" db="EMBL/GenBank/DDBJ databases">
        <authorList>
            <person name="Sun Q."/>
            <person name="Mori K."/>
        </authorList>
    </citation>
    <scope>NUCLEOTIDE SEQUENCE [LARGE SCALE GENOMIC DNA]</scope>
    <source>
        <strain evidence="2 3">CECT 8286</strain>
    </source>
</reference>
<evidence type="ECO:0000313" key="2">
    <source>
        <dbReference type="EMBL" id="MFB9051959.1"/>
    </source>
</evidence>
<name>A0ABV5EXS4_9FLAO</name>
<feature type="transmembrane region" description="Helical" evidence="1">
    <location>
        <begin position="65"/>
        <end position="87"/>
    </location>
</feature>
<protein>
    <submittedName>
        <fullName evidence="2">DUF6168 family protein</fullName>
    </submittedName>
</protein>
<dbReference type="Proteomes" id="UP001589605">
    <property type="component" value="Unassembled WGS sequence"/>
</dbReference>
<proteinExistence type="predicted"/>
<accession>A0ABV5EXS4</accession>
<dbReference type="InterPro" id="IPR046166">
    <property type="entry name" value="DUF6168"/>
</dbReference>
<keyword evidence="1" id="KW-0812">Transmembrane</keyword>
<gene>
    <name evidence="2" type="ORF">ACFFVB_02595</name>
</gene>
<sequence>MIKRILVFALCISLLFAVSFSVHNYFITDSLSFELWQVYLYHAVATVIVYASMEGVSYALPSQAGYSYLVLMFVKLGVFVLIFNTAIFEKEQLSQADKFGLVLPLFLFLTAEAVAVAKLLNSK</sequence>
<evidence type="ECO:0000256" key="1">
    <source>
        <dbReference type="SAM" id="Phobius"/>
    </source>
</evidence>
<dbReference type="RefSeq" id="WP_382380863.1">
    <property type="nucleotide sequence ID" value="NZ_JBHMEZ010000001.1"/>
</dbReference>
<feature type="transmembrane region" description="Helical" evidence="1">
    <location>
        <begin position="37"/>
        <end position="53"/>
    </location>
</feature>